<dbReference type="FunFam" id="1.20.5.370:FF:000010">
    <property type="entry name" value="Myosin heavy chain, isoform G"/>
    <property type="match status" value="1"/>
</dbReference>
<evidence type="ECO:0000313" key="16">
    <source>
        <dbReference type="EMBL" id="PWA23254.1"/>
    </source>
</evidence>
<dbReference type="Gene3D" id="1.20.120.720">
    <property type="entry name" value="Myosin VI head, motor domain, U50 subdomain"/>
    <property type="match status" value="1"/>
</dbReference>
<dbReference type="SUPFAM" id="SSF52540">
    <property type="entry name" value="P-loop containing nucleoside triphosphate hydrolases"/>
    <property type="match status" value="1"/>
</dbReference>
<dbReference type="PANTHER" id="PTHR45615:SF29">
    <property type="entry name" value="MYOSIN-7B"/>
    <property type="match status" value="1"/>
</dbReference>
<evidence type="ECO:0000256" key="13">
    <source>
        <dbReference type="SAM" id="MobiDB-lite"/>
    </source>
</evidence>
<dbReference type="Gene3D" id="1.20.58.530">
    <property type="match status" value="1"/>
</dbReference>
<keyword evidence="3 11" id="KW-0547">Nucleotide-binding</keyword>
<feature type="domain" description="Myosin motor" evidence="14">
    <location>
        <begin position="316"/>
        <end position="1023"/>
    </location>
</feature>
<dbReference type="GO" id="GO:0005737">
    <property type="term" value="C:cytoplasm"/>
    <property type="evidence" value="ECO:0007669"/>
    <property type="project" value="UniProtKB-ARBA"/>
</dbReference>
<evidence type="ECO:0000256" key="9">
    <source>
        <dbReference type="ARBA" id="ARBA00023203"/>
    </source>
</evidence>
<keyword evidence="5 12" id="KW-0175">Coiled coil</keyword>
<dbReference type="InterPro" id="IPR036961">
    <property type="entry name" value="Kinesin_motor_dom_sf"/>
</dbReference>
<dbReference type="FunFam" id="1.10.10.820:FF:000001">
    <property type="entry name" value="Myosin heavy chain"/>
    <property type="match status" value="1"/>
</dbReference>
<dbReference type="PROSITE" id="PS51456">
    <property type="entry name" value="MYOSIN_MOTOR"/>
    <property type="match status" value="1"/>
</dbReference>
<protein>
    <recommendedName>
        <fullName evidence="18">Myosin motor domain-containing protein</fullName>
    </recommendedName>
</protein>
<sequence length="2237" mass="254860">MVTKRGKNVRRCDACPAADGRSAGTADGTAALGLGLLGSVQHMSHTPDPLSLRSSSCHSSSSGSRCLPNVHRRNPRIIQGLHQQPPETSWIFCLPLQKPAGISSDQAGFHLADRDRGDEGRAGSRWTSDLIWPPSQTSSPTEAVTCWELLKPNSRTNINPQRGNAAELQKGRNNLLHYVTQQPRRLLLSPARRSAPGPALRTHRLLMSRFLDMKEFGEAARYLRLSNLEQLAARAQAFDGTKRVWLPDEAEAYIEVEVRELNGDKTAVETRDGRVLVLVLDPFLVVKESELQPMNPPKFDLLEDMAMLTQLNEASTYSGLFCLAVNPYKWLPVYSSPVVTAYKGRRRVDTPPHIYAMADNAYSDLLKNRENQSMLITGESGAGKTVNTKRVIQYFATVAALGETVKRGRSLEDQIIEANPAMEAFGNAKTIRNDNSSRFGKFIRIHFGPTGRLASADIDIYLLEKSRVVFQQPGERSYHIYYQILSNHKPELQDLLLVTTNPYDYHLCSQGVTTVEGVNDGEELSLTDRAMDTLGFTAEEKLGCYKLVGAIMHFGNMKFKKKQREEQAEADGTESVDKAAYLMGISSSELLKGLLNPRVKVGNEFIVKGQTVEQVNYAVAALSKATYDRMFKWLVGRINSSLYTALPRQYFIGVLDIAGFEIFELNSFEQLCINFTNEKLQQYFNHHMFILEQEEYNTEGIEWTFIDFGLDLQACIDLIERVSLLVAWRRRVYMQTLNCCCLCVKPMGILSIMEEECMFPKATDHSLKTKLFDHHLGKSPNFQRPRPDKKHKYETHFELVHYAGVVGTWFCSGPVPYNICGWLDKNRDPLNETVVALFQKSSNKLMAGLFENYVCSDSAVAAGDHKGETKHRKRKAASFQTVSQLHKENLNKLMANLRSTQPHFVRCIIPNETKSPGIPGTSLCLPGVMDPFLVLHQLRCNGVLEGIRICRKGFPNRIAYAEFKQRYRILNPSAIPEDSYMDSRKAAEKLLGSLDIDHNQYKFGHTKVFFKAGLLGQLEDMRDSRLSRIITTVQAKSRGKLMRMELQELKLKRDASTVIQFNLRAFFSVRTWPWMMLFFKLRPLLKSAQVEKELAALKDDFAKLKEAFERSEVRRQEAEQRQVVLVQDKKDLALQLQAEQDNLMDAEDRCNQLIQSKISLESKLKETQERLEDEEEAGASLTSKKRRLEDEVLSLKRDVDDLEMTLARVEKERHGVENKVKNLTNEMVVMDESVASLSREKAALLEAHQQVLIDLQAQEDKVNMLAKVKARLEQQVDNVETSLDLEKKTRCDLERVKKKLEGDLKLSVDAVKDLESQKENLEERLKKKDSELVQFHERLEDEQALSVQLQKKMKELQVGPRTKGFRILLWSWTRMEELEEALEAERACRLKAERQRNDVATELEELGEKLEEAGGASAAQVALSRKREADLQKMRRELEEARLHHEAVAASLRRKHSDSVAELSEQIDALQRARQKLEKEKTEIRLEADDLAASVEQLGRAKGTVEKTCRAYEDQLIDSRSRADDLQRQLAEVSAQKARALTQTAEFSRRLEEQDVLIGQLQRSKVSLGQDTENLKKQLEEDSKARVALAHAVQASRHDCSLLKEQLEEEQEAKAELQKALTRANGQLVQWRAKYETEAVLKIEELEDAKKKLVVKLQSAAEATAAAQAQSSSLEKTKQRLQADVDQLAAELLRSDAAALALDKKQRNFDKVGPETEPEPTSCRGEVDLSLLSDWKLKEEELQEELQASQRESGSLSTELFRLRSSYEEALDHLETEKRENKNLQEEILELSNQIGEEGKTIHELERTKKILHMEKSDIRAALEEAEGTLEHEESKNLRFQMELQQIRNEIERKTAEKDEEMDTLRRTHQRSLDSAQARLEAEIRGRSEALRLKKKMESDLNEMEVQLAHATRQAAESQRIIRHLQTQVKEQQVELEDKVQAANQLQEQLVLSERRGALMAAEEAELRAALEQSDRARKTSENELLEAAERVGLLSTQNAALLNQKRKLETDLSLLTGEVDEAVQESRSAGEKAKKAITDAALMAEELKKEQDSSSQLERMKRNMEATVKDLQVKLDEAEQTAQRGGRKQLHKLETRVRELQLELLEERKRSDEFQKSLRHSERRVKEMSLQSEEDRKTLLRMQELIEKLQAKAKSYKRQAETAEEQVSNTSVRFTKIQLELDDAEERADMAETTVTKLRLRTREPRGAPVLVGPVRSDERLTRRFLHQLWTFNVSD</sequence>
<feature type="coiled-coil region" evidence="12">
    <location>
        <begin position="1732"/>
        <end position="2202"/>
    </location>
</feature>
<evidence type="ECO:0000256" key="1">
    <source>
        <dbReference type="ARBA" id="ARBA00008314"/>
    </source>
</evidence>
<dbReference type="InterPro" id="IPR014751">
    <property type="entry name" value="XRCC4-like_C"/>
</dbReference>
<evidence type="ECO:0000256" key="12">
    <source>
        <dbReference type="SAM" id="Coils"/>
    </source>
</evidence>
<feature type="region of interest" description="Disordered" evidence="13">
    <location>
        <begin position="45"/>
        <end position="70"/>
    </location>
</feature>
<evidence type="ECO:0000256" key="4">
    <source>
        <dbReference type="ARBA" id="ARBA00022840"/>
    </source>
</evidence>
<evidence type="ECO:0000259" key="15">
    <source>
        <dbReference type="PROSITE" id="PS51844"/>
    </source>
</evidence>
<keyword evidence="9 11" id="KW-0009">Actin-binding</keyword>
<evidence type="ECO:0000256" key="6">
    <source>
        <dbReference type="ARBA" id="ARBA00023123"/>
    </source>
</evidence>
<evidence type="ECO:0000256" key="11">
    <source>
        <dbReference type="PROSITE-ProRule" id="PRU00782"/>
    </source>
</evidence>
<dbReference type="FunFam" id="1.20.120.720:FF:000001">
    <property type="entry name" value="Myosin heavy chain, muscle"/>
    <property type="match status" value="1"/>
</dbReference>
<gene>
    <name evidence="16" type="ORF">CCH79_00018989</name>
</gene>
<accession>A0A315VLL0</accession>
<dbReference type="EMBL" id="NHOQ01001666">
    <property type="protein sequence ID" value="PWA23254.1"/>
    <property type="molecule type" value="Genomic_DNA"/>
</dbReference>
<feature type="region of interest" description="Disordered" evidence="13">
    <location>
        <begin position="114"/>
        <end position="139"/>
    </location>
</feature>
<reference evidence="16 17" key="1">
    <citation type="journal article" date="2018" name="G3 (Bethesda)">
        <title>A High-Quality Reference Genome for the Invasive Mosquitofish Gambusia affinis Using a Chicago Library.</title>
        <authorList>
            <person name="Hoffberg S.L."/>
            <person name="Troendle N.J."/>
            <person name="Glenn T.C."/>
            <person name="Mahmud O."/>
            <person name="Louha S."/>
            <person name="Chalopin D."/>
            <person name="Bennetzen J.L."/>
            <person name="Mauricio R."/>
        </authorList>
    </citation>
    <scope>NUCLEOTIDE SEQUENCE [LARGE SCALE GENOMIC DNA]</scope>
    <source>
        <strain evidence="16">NE01/NJP1002.9</strain>
        <tissue evidence="16">Muscle</tissue>
    </source>
</reference>
<dbReference type="InterPro" id="IPR008989">
    <property type="entry name" value="Myosin_S1_N"/>
</dbReference>
<evidence type="ECO:0000256" key="10">
    <source>
        <dbReference type="ARBA" id="ARBA00038612"/>
    </source>
</evidence>
<dbReference type="Gene3D" id="3.40.850.10">
    <property type="entry name" value="Kinesin motor domain"/>
    <property type="match status" value="1"/>
</dbReference>
<comment type="similarity">
    <text evidence="1 11">Belongs to the TRAFAC class myosin-kinesin ATPase superfamily. Myosin family.</text>
</comment>
<dbReference type="FunFam" id="1.20.5.340:FF:000019">
    <property type="entry name" value="Myosin heavy chain, isoform G"/>
    <property type="match status" value="1"/>
</dbReference>
<dbReference type="PANTHER" id="PTHR45615">
    <property type="entry name" value="MYOSIN HEAVY CHAIN, NON-MUSCLE"/>
    <property type="match status" value="1"/>
</dbReference>
<keyword evidence="4 11" id="KW-0067">ATP-binding</keyword>
<feature type="coiled-coil region" evidence="12">
    <location>
        <begin position="1593"/>
        <end position="1698"/>
    </location>
</feature>
<feature type="compositionally biased region" description="Low complexity" evidence="13">
    <location>
        <begin position="50"/>
        <end position="67"/>
    </location>
</feature>
<comment type="caution">
    <text evidence="11">Lacks conserved residue(s) required for the propagation of feature annotation.</text>
</comment>
<evidence type="ECO:0008006" key="18">
    <source>
        <dbReference type="Google" id="ProtNLM"/>
    </source>
</evidence>
<evidence type="ECO:0000256" key="7">
    <source>
        <dbReference type="ARBA" id="ARBA00023175"/>
    </source>
</evidence>
<comment type="subunit">
    <text evidence="10">Muscle myosin is a hexameric protein that consists of 2 heavy chain subunits (MHC), 2 alkali light chain subunits (MLC) and 2 regulatory light chain subunits (MLC-2).</text>
</comment>
<dbReference type="Gene3D" id="1.10.10.820">
    <property type="match status" value="1"/>
</dbReference>
<dbReference type="Gene3D" id="2.30.30.360">
    <property type="entry name" value="Myosin S1 fragment, N-terminal"/>
    <property type="match status" value="1"/>
</dbReference>
<dbReference type="Pfam" id="PF00063">
    <property type="entry name" value="Myosin_head"/>
    <property type="match status" value="2"/>
</dbReference>
<dbReference type="SMART" id="SM00242">
    <property type="entry name" value="MYSc"/>
    <property type="match status" value="1"/>
</dbReference>
<dbReference type="InterPro" id="IPR002928">
    <property type="entry name" value="Myosin_tail"/>
</dbReference>
<dbReference type="PRINTS" id="PR00193">
    <property type="entry name" value="MYOSINHEAVY"/>
</dbReference>
<keyword evidence="7 11" id="KW-0505">Motor protein</keyword>
<proteinExistence type="inferred from homology"/>
<dbReference type="GO" id="GO:0016460">
    <property type="term" value="C:myosin II complex"/>
    <property type="evidence" value="ECO:0007669"/>
    <property type="project" value="TreeGrafter"/>
</dbReference>
<dbReference type="Pfam" id="PF02736">
    <property type="entry name" value="Myosin_N"/>
    <property type="match status" value="1"/>
</dbReference>
<feature type="coiled-coil region" evidence="12">
    <location>
        <begin position="1375"/>
        <end position="1543"/>
    </location>
</feature>
<keyword evidence="2" id="KW-0787">Thick filament</keyword>
<feature type="coiled-coil region" evidence="12">
    <location>
        <begin position="1087"/>
        <end position="1338"/>
    </location>
</feature>
<evidence type="ECO:0000256" key="3">
    <source>
        <dbReference type="ARBA" id="ARBA00022741"/>
    </source>
</evidence>
<dbReference type="STRING" id="33528.ENSGAFP00000026336"/>
<dbReference type="InterPro" id="IPR001609">
    <property type="entry name" value="Myosin_head_motor_dom-like"/>
</dbReference>
<dbReference type="GO" id="GO:0032982">
    <property type="term" value="C:myosin filament"/>
    <property type="evidence" value="ECO:0007669"/>
    <property type="project" value="UniProtKB-KW"/>
</dbReference>
<dbReference type="FunFam" id="1.20.5.4820:FF:000001">
    <property type="entry name" value="Myosin heavy chain"/>
    <property type="match status" value="1"/>
</dbReference>
<dbReference type="Gene3D" id="1.20.5.340">
    <property type="match status" value="2"/>
</dbReference>
<dbReference type="InterPro" id="IPR004009">
    <property type="entry name" value="SH3_Myosin"/>
</dbReference>
<comment type="caution">
    <text evidence="16">The sequence shown here is derived from an EMBL/GenBank/DDBJ whole genome shotgun (WGS) entry which is preliminary data.</text>
</comment>
<dbReference type="Gene3D" id="1.20.5.370">
    <property type="match status" value="4"/>
</dbReference>
<keyword evidence="17" id="KW-1185">Reference proteome</keyword>
<evidence type="ECO:0000256" key="2">
    <source>
        <dbReference type="ARBA" id="ARBA00022433"/>
    </source>
</evidence>
<keyword evidence="8" id="KW-0514">Muscle protein</keyword>
<feature type="binding site" evidence="11">
    <location>
        <begin position="378"/>
        <end position="385"/>
    </location>
    <ligand>
        <name>ATP</name>
        <dbReference type="ChEBI" id="CHEBI:30616"/>
    </ligand>
</feature>
<dbReference type="Pfam" id="PF01576">
    <property type="entry name" value="Myosin_tail_1"/>
    <property type="match status" value="1"/>
</dbReference>
<dbReference type="FunFam" id="1.20.5.370:FF:000008">
    <property type="entry name" value="Myosin heavy chain"/>
    <property type="match status" value="1"/>
</dbReference>
<dbReference type="PROSITE" id="PS50096">
    <property type="entry name" value="IQ"/>
    <property type="match status" value="1"/>
</dbReference>
<dbReference type="SUPFAM" id="SSF90257">
    <property type="entry name" value="Myosin rod fragments"/>
    <property type="match status" value="4"/>
</dbReference>
<dbReference type="GO" id="GO:0051015">
    <property type="term" value="F:actin filament binding"/>
    <property type="evidence" value="ECO:0007669"/>
    <property type="project" value="InterPro"/>
</dbReference>
<evidence type="ECO:0000256" key="5">
    <source>
        <dbReference type="ARBA" id="ARBA00023054"/>
    </source>
</evidence>
<name>A0A315VLL0_GAMAF</name>
<dbReference type="SUPFAM" id="SSF50084">
    <property type="entry name" value="Myosin S1 fragment, N-terminal domain"/>
    <property type="match status" value="1"/>
</dbReference>
<dbReference type="PROSITE" id="PS51844">
    <property type="entry name" value="SH3_LIKE"/>
    <property type="match status" value="1"/>
</dbReference>
<dbReference type="GO" id="GO:0000146">
    <property type="term" value="F:microfilament motor activity"/>
    <property type="evidence" value="ECO:0007669"/>
    <property type="project" value="TreeGrafter"/>
</dbReference>
<dbReference type="GO" id="GO:0005524">
    <property type="term" value="F:ATP binding"/>
    <property type="evidence" value="ECO:0007669"/>
    <property type="project" value="UniProtKB-UniRule"/>
</dbReference>
<evidence type="ECO:0000256" key="8">
    <source>
        <dbReference type="ARBA" id="ARBA00023179"/>
    </source>
</evidence>
<dbReference type="Proteomes" id="UP000250572">
    <property type="component" value="Unassembled WGS sequence"/>
</dbReference>
<feature type="domain" description="Myosin N-terminal SH3-like" evidence="15">
    <location>
        <begin position="239"/>
        <end position="296"/>
    </location>
</feature>
<keyword evidence="6 11" id="KW-0518">Myosin</keyword>
<evidence type="ECO:0000259" key="14">
    <source>
        <dbReference type="PROSITE" id="PS51456"/>
    </source>
</evidence>
<evidence type="ECO:0000313" key="17">
    <source>
        <dbReference type="Proteomes" id="UP000250572"/>
    </source>
</evidence>
<organism evidence="16 17">
    <name type="scientific">Gambusia affinis</name>
    <name type="common">Western mosquitofish</name>
    <name type="synonym">Heterandria affinis</name>
    <dbReference type="NCBI Taxonomy" id="33528"/>
    <lineage>
        <taxon>Eukaryota</taxon>
        <taxon>Metazoa</taxon>
        <taxon>Chordata</taxon>
        <taxon>Craniata</taxon>
        <taxon>Vertebrata</taxon>
        <taxon>Euteleostomi</taxon>
        <taxon>Actinopterygii</taxon>
        <taxon>Neopterygii</taxon>
        <taxon>Teleostei</taxon>
        <taxon>Neoteleostei</taxon>
        <taxon>Acanthomorphata</taxon>
        <taxon>Ovalentaria</taxon>
        <taxon>Atherinomorphae</taxon>
        <taxon>Cyprinodontiformes</taxon>
        <taxon>Poeciliidae</taxon>
        <taxon>Poeciliinae</taxon>
        <taxon>Gambusia</taxon>
    </lineage>
</organism>
<dbReference type="InterPro" id="IPR027417">
    <property type="entry name" value="P-loop_NTPase"/>
</dbReference>
<dbReference type="Gene3D" id="1.20.5.4820">
    <property type="match status" value="1"/>
</dbReference>